<dbReference type="InterPro" id="IPR025392">
    <property type="entry name" value="DUF4124"/>
</dbReference>
<feature type="signal peptide" evidence="2">
    <location>
        <begin position="1"/>
        <end position="23"/>
    </location>
</feature>
<dbReference type="Pfam" id="PF13511">
    <property type="entry name" value="DUF4124"/>
    <property type="match status" value="1"/>
</dbReference>
<evidence type="ECO:0000313" key="5">
    <source>
        <dbReference type="EMBL" id="SPD73583.1"/>
    </source>
</evidence>
<dbReference type="InterPro" id="IPR008258">
    <property type="entry name" value="Transglycosylase_SLT_dom_1"/>
</dbReference>
<keyword evidence="2" id="KW-0732">Signal</keyword>
<feature type="domain" description="DUF4124" evidence="4">
    <location>
        <begin position="12"/>
        <end position="47"/>
    </location>
</feature>
<reference evidence="5" key="1">
    <citation type="submission" date="2018-01" db="EMBL/GenBank/DDBJ databases">
        <authorList>
            <person name="Regsiter A."/>
            <person name="William W."/>
        </authorList>
    </citation>
    <scope>NUCLEOTIDE SEQUENCE</scope>
    <source>
        <strain evidence="5">TRIP AH-1</strain>
    </source>
</reference>
<dbReference type="AlphaFoldDB" id="A0A445MVW4"/>
<proteinExistence type="inferred from homology"/>
<dbReference type="PANTHER" id="PTHR37423:SF2">
    <property type="entry name" value="MEMBRANE-BOUND LYTIC MUREIN TRANSGLYCOSYLASE C"/>
    <property type="match status" value="1"/>
</dbReference>
<evidence type="ECO:0000256" key="1">
    <source>
        <dbReference type="ARBA" id="ARBA00007734"/>
    </source>
</evidence>
<dbReference type="Pfam" id="PF01464">
    <property type="entry name" value="SLT"/>
    <property type="match status" value="1"/>
</dbReference>
<evidence type="ECO:0000256" key="2">
    <source>
        <dbReference type="SAM" id="SignalP"/>
    </source>
</evidence>
<dbReference type="CDD" id="cd00254">
    <property type="entry name" value="LT-like"/>
    <property type="match status" value="1"/>
</dbReference>
<accession>A0A445MVW4</accession>
<name>A0A445MVW4_9BACT</name>
<feature type="chain" id="PRO_5019450960" evidence="2">
    <location>
        <begin position="24"/>
        <end position="195"/>
    </location>
</feature>
<gene>
    <name evidence="5" type="ORF">PITCH_A190159</name>
</gene>
<organism evidence="5">
    <name type="scientific">uncultured Desulfobacterium sp</name>
    <dbReference type="NCBI Taxonomy" id="201089"/>
    <lineage>
        <taxon>Bacteria</taxon>
        <taxon>Pseudomonadati</taxon>
        <taxon>Thermodesulfobacteriota</taxon>
        <taxon>Desulfobacteria</taxon>
        <taxon>Desulfobacterales</taxon>
        <taxon>Desulfobacteriaceae</taxon>
        <taxon>Desulfobacterium</taxon>
        <taxon>environmental samples</taxon>
    </lineage>
</organism>
<protein>
    <submittedName>
        <fullName evidence="5">Transglycosylase SLT domain protein</fullName>
    </submittedName>
</protein>
<dbReference type="EMBL" id="OJIN01000101">
    <property type="protein sequence ID" value="SPD73583.1"/>
    <property type="molecule type" value="Genomic_DNA"/>
</dbReference>
<evidence type="ECO:0000259" key="4">
    <source>
        <dbReference type="Pfam" id="PF13511"/>
    </source>
</evidence>
<evidence type="ECO:0000259" key="3">
    <source>
        <dbReference type="Pfam" id="PF01464"/>
    </source>
</evidence>
<dbReference type="Gene3D" id="1.10.530.10">
    <property type="match status" value="1"/>
</dbReference>
<dbReference type="PANTHER" id="PTHR37423">
    <property type="entry name" value="SOLUBLE LYTIC MUREIN TRANSGLYCOSYLASE-RELATED"/>
    <property type="match status" value="1"/>
</dbReference>
<comment type="similarity">
    <text evidence="1">Belongs to the transglycosylase Slt family.</text>
</comment>
<feature type="domain" description="Transglycosylase SLT" evidence="3">
    <location>
        <begin position="78"/>
        <end position="171"/>
    </location>
</feature>
<sequence length="195" mass="22403">MNRICIFAISIACCLIFCTSSSAEIYRYVDKNGVWHFSNIKSNKHYEVFLTEKSRAYLVTGNMWTNKYDDIIHHVSRLFQVESGLIKAIIKAESNFDHRALSKKGAQGLMQLMPETAYDMNVKDPYDPKQNIFGGTRYISMLLKRFNYNKTLALAAYNAGPEEVESRNSIPPFPETQTFIKRVLDYYSAYNGASF</sequence>
<dbReference type="SUPFAM" id="SSF53955">
    <property type="entry name" value="Lysozyme-like"/>
    <property type="match status" value="1"/>
</dbReference>
<dbReference type="InterPro" id="IPR023346">
    <property type="entry name" value="Lysozyme-like_dom_sf"/>
</dbReference>